<keyword evidence="8" id="KW-1185">Reference proteome</keyword>
<dbReference type="Gene3D" id="3.30.160.60">
    <property type="entry name" value="Classic Zinc Finger"/>
    <property type="match status" value="2"/>
</dbReference>
<proteinExistence type="predicted"/>
<dbReference type="GO" id="GO:0000978">
    <property type="term" value="F:RNA polymerase II cis-regulatory region sequence-specific DNA binding"/>
    <property type="evidence" value="ECO:0007669"/>
    <property type="project" value="TreeGrafter"/>
</dbReference>
<dbReference type="PROSITE" id="PS50157">
    <property type="entry name" value="ZINC_FINGER_C2H2_2"/>
    <property type="match status" value="3"/>
</dbReference>
<dbReference type="FunFam" id="3.30.160.60:FF:002343">
    <property type="entry name" value="Zinc finger protein 33A"/>
    <property type="match status" value="1"/>
</dbReference>
<dbReference type="InterPro" id="IPR036236">
    <property type="entry name" value="Znf_C2H2_sf"/>
</dbReference>
<keyword evidence="1" id="KW-0479">Metal-binding</keyword>
<keyword evidence="4" id="KW-0862">Zinc</keyword>
<organism evidence="7 8">
    <name type="scientific">Stentor coeruleus</name>
    <dbReference type="NCBI Taxonomy" id="5963"/>
    <lineage>
        <taxon>Eukaryota</taxon>
        <taxon>Sar</taxon>
        <taxon>Alveolata</taxon>
        <taxon>Ciliophora</taxon>
        <taxon>Postciliodesmatophora</taxon>
        <taxon>Heterotrichea</taxon>
        <taxon>Heterotrichida</taxon>
        <taxon>Stentoridae</taxon>
        <taxon>Stentor</taxon>
    </lineage>
</organism>
<dbReference type="SMART" id="SM00355">
    <property type="entry name" value="ZnF_C2H2"/>
    <property type="match status" value="3"/>
</dbReference>
<dbReference type="SUPFAM" id="SSF57667">
    <property type="entry name" value="beta-beta-alpha zinc fingers"/>
    <property type="match status" value="1"/>
</dbReference>
<dbReference type="PROSITE" id="PS00028">
    <property type="entry name" value="ZINC_FINGER_C2H2_1"/>
    <property type="match status" value="3"/>
</dbReference>
<feature type="domain" description="C2H2-type" evidence="6">
    <location>
        <begin position="71"/>
        <end position="98"/>
    </location>
</feature>
<feature type="domain" description="C2H2-type" evidence="6">
    <location>
        <begin position="12"/>
        <end position="42"/>
    </location>
</feature>
<evidence type="ECO:0000256" key="1">
    <source>
        <dbReference type="ARBA" id="ARBA00022723"/>
    </source>
</evidence>
<dbReference type="FunFam" id="3.30.160.60:FF:000358">
    <property type="entry name" value="zinc finger protein 24"/>
    <property type="match status" value="1"/>
</dbReference>
<dbReference type="EMBL" id="MPUH01000669">
    <property type="protein sequence ID" value="OMJ75782.1"/>
    <property type="molecule type" value="Genomic_DNA"/>
</dbReference>
<evidence type="ECO:0000259" key="6">
    <source>
        <dbReference type="PROSITE" id="PS50157"/>
    </source>
</evidence>
<dbReference type="PANTHER" id="PTHR23235">
    <property type="entry name" value="KRUEPPEL-LIKE TRANSCRIPTION FACTOR"/>
    <property type="match status" value="1"/>
</dbReference>
<dbReference type="OrthoDB" id="6077919at2759"/>
<keyword evidence="2" id="KW-0677">Repeat</keyword>
<feature type="domain" description="C2H2-type" evidence="6">
    <location>
        <begin position="43"/>
        <end position="70"/>
    </location>
</feature>
<dbReference type="AlphaFoldDB" id="A0A1R2BG90"/>
<evidence type="ECO:0000313" key="7">
    <source>
        <dbReference type="EMBL" id="OMJ75782.1"/>
    </source>
</evidence>
<gene>
    <name evidence="7" type="ORF">SteCoe_25008</name>
</gene>
<evidence type="ECO:0000256" key="2">
    <source>
        <dbReference type="ARBA" id="ARBA00022737"/>
    </source>
</evidence>
<dbReference type="InterPro" id="IPR013087">
    <property type="entry name" value="Znf_C2H2_type"/>
</dbReference>
<accession>A0A1R2BG90</accession>
<comment type="caution">
    <text evidence="7">The sequence shown here is derived from an EMBL/GenBank/DDBJ whole genome shotgun (WGS) entry which is preliminary data.</text>
</comment>
<dbReference type="PANTHER" id="PTHR23235:SF120">
    <property type="entry name" value="KRUPPEL-LIKE FACTOR 15"/>
    <property type="match status" value="1"/>
</dbReference>
<evidence type="ECO:0000313" key="8">
    <source>
        <dbReference type="Proteomes" id="UP000187209"/>
    </source>
</evidence>
<evidence type="ECO:0000256" key="5">
    <source>
        <dbReference type="PROSITE-ProRule" id="PRU00042"/>
    </source>
</evidence>
<sequence length="108" mass="12783">MDKTSDLIILLYCCPYKSCLKEYRSKFNLKRHVEFYHLGQKPYVCSTCDKSFVSKQNLIEHQYIHSGVKPYKCIVCGQKFRQVSLLSLHKRTHSNNYQVTLNYANQLQ</sequence>
<dbReference type="GO" id="GO:0000981">
    <property type="term" value="F:DNA-binding transcription factor activity, RNA polymerase II-specific"/>
    <property type="evidence" value="ECO:0007669"/>
    <property type="project" value="TreeGrafter"/>
</dbReference>
<dbReference type="GO" id="GO:0008270">
    <property type="term" value="F:zinc ion binding"/>
    <property type="evidence" value="ECO:0007669"/>
    <property type="project" value="UniProtKB-KW"/>
</dbReference>
<protein>
    <recommendedName>
        <fullName evidence="6">C2H2-type domain-containing protein</fullName>
    </recommendedName>
</protein>
<evidence type="ECO:0000256" key="4">
    <source>
        <dbReference type="ARBA" id="ARBA00022833"/>
    </source>
</evidence>
<dbReference type="Pfam" id="PF00096">
    <property type="entry name" value="zf-C2H2"/>
    <property type="match status" value="2"/>
</dbReference>
<dbReference type="Proteomes" id="UP000187209">
    <property type="component" value="Unassembled WGS sequence"/>
</dbReference>
<evidence type="ECO:0000256" key="3">
    <source>
        <dbReference type="ARBA" id="ARBA00022771"/>
    </source>
</evidence>
<name>A0A1R2BG90_9CILI</name>
<keyword evidence="3 5" id="KW-0863">Zinc-finger</keyword>
<reference evidence="7 8" key="1">
    <citation type="submission" date="2016-11" db="EMBL/GenBank/DDBJ databases">
        <title>The macronuclear genome of Stentor coeruleus: a giant cell with tiny introns.</title>
        <authorList>
            <person name="Slabodnick M."/>
            <person name="Ruby J.G."/>
            <person name="Reiff S.B."/>
            <person name="Swart E.C."/>
            <person name="Gosai S."/>
            <person name="Prabakaran S."/>
            <person name="Witkowska E."/>
            <person name="Larue G.E."/>
            <person name="Fisher S."/>
            <person name="Freeman R.M."/>
            <person name="Gunawardena J."/>
            <person name="Chu W."/>
            <person name="Stover N.A."/>
            <person name="Gregory B.D."/>
            <person name="Nowacki M."/>
            <person name="Derisi J."/>
            <person name="Roy S.W."/>
            <person name="Marshall W.F."/>
            <person name="Sood P."/>
        </authorList>
    </citation>
    <scope>NUCLEOTIDE SEQUENCE [LARGE SCALE GENOMIC DNA]</scope>
    <source>
        <strain evidence="7">WM001</strain>
    </source>
</reference>